<dbReference type="PROSITE" id="PS50108">
    <property type="entry name" value="CRIB"/>
    <property type="match status" value="1"/>
</dbReference>
<dbReference type="Proteomes" id="UP000694553">
    <property type="component" value="Unassembled WGS sequence"/>
</dbReference>
<evidence type="ECO:0000256" key="1">
    <source>
        <dbReference type="ARBA" id="ARBA00004193"/>
    </source>
</evidence>
<keyword evidence="6" id="KW-0133">Cell shape</keyword>
<evidence type="ECO:0000256" key="3">
    <source>
        <dbReference type="ARBA" id="ARBA00005720"/>
    </source>
</evidence>
<keyword evidence="4" id="KW-1003">Cell membrane</keyword>
<dbReference type="Pfam" id="PF00786">
    <property type="entry name" value="PBD"/>
    <property type="match status" value="1"/>
</dbReference>
<sequence>MTEFLVCFNWCNGEQPPPKRRRRLDRNMIGEPMNFVHTAHVGAREMSGDYSSVSVHLWEKHKSPLSNL</sequence>
<organism evidence="11 12">
    <name type="scientific">Corvus moneduloides</name>
    <name type="common">New Caledonian crow</name>
    <dbReference type="NCBI Taxonomy" id="1196302"/>
    <lineage>
        <taxon>Eukaryota</taxon>
        <taxon>Metazoa</taxon>
        <taxon>Chordata</taxon>
        <taxon>Craniata</taxon>
        <taxon>Vertebrata</taxon>
        <taxon>Euteleostomi</taxon>
        <taxon>Archelosauria</taxon>
        <taxon>Archosauria</taxon>
        <taxon>Dinosauria</taxon>
        <taxon>Saurischia</taxon>
        <taxon>Theropoda</taxon>
        <taxon>Coelurosauria</taxon>
        <taxon>Aves</taxon>
        <taxon>Neognathae</taxon>
        <taxon>Neoaves</taxon>
        <taxon>Telluraves</taxon>
        <taxon>Australaves</taxon>
        <taxon>Passeriformes</taxon>
        <taxon>Corvoidea</taxon>
        <taxon>Corvidae</taxon>
        <taxon>Corvus</taxon>
    </lineage>
</organism>
<keyword evidence="7" id="KW-0472">Membrane</keyword>
<evidence type="ECO:0000256" key="6">
    <source>
        <dbReference type="ARBA" id="ARBA00022960"/>
    </source>
</evidence>
<dbReference type="GO" id="GO:0035023">
    <property type="term" value="P:regulation of Rho protein signal transduction"/>
    <property type="evidence" value="ECO:0007669"/>
    <property type="project" value="InterPro"/>
</dbReference>
<dbReference type="GO" id="GO:0031267">
    <property type="term" value="F:small GTPase binding"/>
    <property type="evidence" value="ECO:0007669"/>
    <property type="project" value="InterPro"/>
</dbReference>
<keyword evidence="9" id="KW-0206">Cytoskeleton</keyword>
<evidence type="ECO:0000256" key="8">
    <source>
        <dbReference type="ARBA" id="ARBA00023139"/>
    </source>
</evidence>
<evidence type="ECO:0000256" key="7">
    <source>
        <dbReference type="ARBA" id="ARBA00023136"/>
    </source>
</evidence>
<evidence type="ECO:0000256" key="9">
    <source>
        <dbReference type="ARBA" id="ARBA00023212"/>
    </source>
</evidence>
<comment type="subcellular location">
    <subcellularLocation>
        <location evidence="1">Cell membrane</location>
        <topology evidence="1">Lipid-anchor</topology>
    </subcellularLocation>
    <subcellularLocation>
        <location evidence="2">Cytoplasm</location>
        <location evidence="2">Cytoskeleton</location>
    </subcellularLocation>
</comment>
<keyword evidence="12" id="KW-1185">Reference proteome</keyword>
<dbReference type="PANTHER" id="PTHR13502">
    <property type="entry name" value="CDC42 SMALL EFFECTOR PROTEIN HOMOLOG"/>
    <property type="match status" value="1"/>
</dbReference>
<accession>A0A8C3DZ60</accession>
<keyword evidence="10" id="KW-0449">Lipoprotein</keyword>
<evidence type="ECO:0000313" key="11">
    <source>
        <dbReference type="Ensembl" id="ENSCMUP00000013780.1"/>
    </source>
</evidence>
<dbReference type="Gene3D" id="3.90.810.10">
    <property type="entry name" value="CRIB domain"/>
    <property type="match status" value="1"/>
</dbReference>
<dbReference type="GO" id="GO:0005856">
    <property type="term" value="C:cytoskeleton"/>
    <property type="evidence" value="ECO:0007669"/>
    <property type="project" value="UniProtKB-SubCell"/>
</dbReference>
<dbReference type="InterPro" id="IPR039056">
    <property type="entry name" value="SPEC"/>
</dbReference>
<dbReference type="GO" id="GO:0005886">
    <property type="term" value="C:plasma membrane"/>
    <property type="evidence" value="ECO:0007669"/>
    <property type="project" value="UniProtKB-SubCell"/>
</dbReference>
<reference evidence="11" key="2">
    <citation type="submission" date="2025-08" db="UniProtKB">
        <authorList>
            <consortium name="Ensembl"/>
        </authorList>
    </citation>
    <scope>IDENTIFICATION</scope>
</reference>
<dbReference type="Ensembl" id="ENSCMUT00000014800.2">
    <property type="protein sequence ID" value="ENSCMUP00000013780.1"/>
    <property type="gene ID" value="ENSCMUG00000008623.2"/>
</dbReference>
<reference evidence="11" key="3">
    <citation type="submission" date="2025-09" db="UniProtKB">
        <authorList>
            <consortium name="Ensembl"/>
        </authorList>
    </citation>
    <scope>IDENTIFICATION</scope>
</reference>
<reference evidence="12" key="1">
    <citation type="submission" date="2019-10" db="EMBL/GenBank/DDBJ databases">
        <title>Corvus moneduloides (New Caledonian crow) genome, bCorMon1, primary haplotype.</title>
        <authorList>
            <person name="Rutz C."/>
            <person name="Fungtammasan C."/>
            <person name="Mountcastle J."/>
            <person name="Formenti G."/>
            <person name="Chow W."/>
            <person name="Howe K."/>
            <person name="Steele M.P."/>
            <person name="Fernandes J."/>
            <person name="Gilbert M.T.P."/>
            <person name="Fedrigo O."/>
            <person name="Jarvis E.D."/>
            <person name="Gemmell N."/>
        </authorList>
    </citation>
    <scope>NUCLEOTIDE SEQUENCE [LARGE SCALE GENOMIC DNA]</scope>
</reference>
<proteinExistence type="inferred from homology"/>
<evidence type="ECO:0000256" key="2">
    <source>
        <dbReference type="ARBA" id="ARBA00004245"/>
    </source>
</evidence>
<keyword evidence="8" id="KW-0564">Palmitate</keyword>
<dbReference type="InterPro" id="IPR036936">
    <property type="entry name" value="CRIB_dom_sf"/>
</dbReference>
<keyword evidence="5" id="KW-0963">Cytoplasm</keyword>
<evidence type="ECO:0000256" key="4">
    <source>
        <dbReference type="ARBA" id="ARBA00022475"/>
    </source>
</evidence>
<evidence type="ECO:0000256" key="10">
    <source>
        <dbReference type="ARBA" id="ARBA00023288"/>
    </source>
</evidence>
<protein>
    <submittedName>
        <fullName evidence="11">Uncharacterized protein</fullName>
    </submittedName>
</protein>
<comment type="similarity">
    <text evidence="3">Belongs to the CDC42SE/SPEC family.</text>
</comment>
<name>A0A8C3DZ60_CORMO</name>
<dbReference type="PANTHER" id="PTHR13502:SF7">
    <property type="entry name" value="CRIB DOMAIN-CONTAINING PROTEIN"/>
    <property type="match status" value="1"/>
</dbReference>
<evidence type="ECO:0000256" key="5">
    <source>
        <dbReference type="ARBA" id="ARBA00022490"/>
    </source>
</evidence>
<dbReference type="InterPro" id="IPR000095">
    <property type="entry name" value="CRIB_dom"/>
</dbReference>
<dbReference type="GO" id="GO:0008360">
    <property type="term" value="P:regulation of cell shape"/>
    <property type="evidence" value="ECO:0007669"/>
    <property type="project" value="UniProtKB-KW"/>
</dbReference>
<evidence type="ECO:0000313" key="12">
    <source>
        <dbReference type="Proteomes" id="UP000694553"/>
    </source>
</evidence>
<dbReference type="OMA" id="FVHITHF"/>
<dbReference type="AlphaFoldDB" id="A0A8C3DZ60"/>